<accession>A0A1Y1VL02</accession>
<protein>
    <recommendedName>
        <fullName evidence="10">Ribophorin II C-terminal domain-containing protein</fullName>
    </recommendedName>
</protein>
<dbReference type="OrthoDB" id="432292at2759"/>
<evidence type="ECO:0000256" key="5">
    <source>
        <dbReference type="ARBA" id="ARBA00022989"/>
    </source>
</evidence>
<feature type="transmembrane region" description="Helical" evidence="8">
    <location>
        <begin position="189"/>
        <end position="214"/>
    </location>
</feature>
<keyword evidence="4" id="KW-0256">Endoplasmic reticulum</keyword>
<proteinExistence type="predicted"/>
<feature type="chain" id="PRO_5044257251" description="Ribophorin II C-terminal domain-containing protein" evidence="9">
    <location>
        <begin position="21"/>
        <end position="299"/>
    </location>
</feature>
<reference evidence="11 12" key="1">
    <citation type="submission" date="2016-08" db="EMBL/GenBank/DDBJ databases">
        <title>Genomes of anaerobic fungi encode conserved fungal cellulosomes for biomass hydrolysis.</title>
        <authorList>
            <consortium name="DOE Joint Genome Institute"/>
            <person name="Haitjema C.H."/>
            <person name="Gilmore S.P."/>
            <person name="Henske J.K."/>
            <person name="Solomon K.V."/>
            <person name="De Groot R."/>
            <person name="Kuo A."/>
            <person name="Mondo S.J."/>
            <person name="Salamov A.A."/>
            <person name="Labutti K."/>
            <person name="Zhao Z."/>
            <person name="Chiniquy J."/>
            <person name="Barry K."/>
            <person name="Brewer H.M."/>
            <person name="Purvine S.O."/>
            <person name="Wright A.T."/>
            <person name="Boxma B."/>
            <person name="Van Alen T."/>
            <person name="Hackstein J.H."/>
            <person name="Baker S.E."/>
            <person name="Grigoriev I.V."/>
            <person name="O'Malley M.A."/>
        </authorList>
    </citation>
    <scope>NUCLEOTIDE SEQUENCE [LARGE SCALE GENOMIC DNA]</scope>
    <source>
        <strain evidence="12">finn</strain>
    </source>
</reference>
<feature type="transmembrane region" description="Helical" evidence="8">
    <location>
        <begin position="226"/>
        <end position="248"/>
    </location>
</feature>
<evidence type="ECO:0000256" key="9">
    <source>
        <dbReference type="SAM" id="SignalP"/>
    </source>
</evidence>
<dbReference type="EMBL" id="MCFH01000004">
    <property type="protein sequence ID" value="ORX58439.1"/>
    <property type="molecule type" value="Genomic_DNA"/>
</dbReference>
<dbReference type="GO" id="GO:0008250">
    <property type="term" value="C:oligosaccharyltransferase complex"/>
    <property type="evidence" value="ECO:0007669"/>
    <property type="project" value="InterPro"/>
</dbReference>
<feature type="domain" description="Ribophorin II C-terminal" evidence="10">
    <location>
        <begin position="179"/>
        <end position="281"/>
    </location>
</feature>
<evidence type="ECO:0000256" key="6">
    <source>
        <dbReference type="ARBA" id="ARBA00023136"/>
    </source>
</evidence>
<name>A0A1Y1VL02_9FUNG</name>
<keyword evidence="6 8" id="KW-0472">Membrane</keyword>
<dbReference type="UniPathway" id="UPA00378"/>
<sequence length="299" mass="34302">MKQFAFITFAVLLLLQNVLCQKELAFDFFKVKLHGENNVAKRLTYPEVMEKFTFSNMDNLEITLKLVEKDNSEKTISNIEQAMVYLSNEKSQNSFVLEALNDGKYRISLKDLTLDNNEYSLIARFSSPSNDYIPLEYTFGNVDVKYTVAEKKVDPNKAPTLLESEGPNFYPKPDQPHIFKPEPKQKSKLFAKFVFVLMLVPWAFLIFTWSKIGININGLFYNNKTLIYGVLFILSLCSIITILVLFFIKLNLFQTLGALGIASIYTSILGHLVLRQKADKRSSERKNKSAKKEKDTKSN</sequence>
<keyword evidence="12" id="KW-1185">Reference proteome</keyword>
<dbReference type="Pfam" id="PF25147">
    <property type="entry name" value="Ribophorin_II_C"/>
    <property type="match status" value="1"/>
</dbReference>
<dbReference type="Proteomes" id="UP000193719">
    <property type="component" value="Unassembled WGS sequence"/>
</dbReference>
<dbReference type="GO" id="GO:0006487">
    <property type="term" value="P:protein N-linked glycosylation"/>
    <property type="evidence" value="ECO:0007669"/>
    <property type="project" value="TreeGrafter"/>
</dbReference>
<reference evidence="11 12" key="2">
    <citation type="submission" date="2016-08" db="EMBL/GenBank/DDBJ databases">
        <title>Pervasive Adenine N6-methylation of Active Genes in Fungi.</title>
        <authorList>
            <consortium name="DOE Joint Genome Institute"/>
            <person name="Mondo S.J."/>
            <person name="Dannebaum R.O."/>
            <person name="Kuo R.C."/>
            <person name="Labutti K."/>
            <person name="Haridas S."/>
            <person name="Kuo A."/>
            <person name="Salamov A."/>
            <person name="Ahrendt S.R."/>
            <person name="Lipzen A."/>
            <person name="Sullivan W."/>
            <person name="Andreopoulos W.B."/>
            <person name="Clum A."/>
            <person name="Lindquist E."/>
            <person name="Daum C."/>
            <person name="Ramamoorthy G.K."/>
            <person name="Gryganskyi A."/>
            <person name="Culley D."/>
            <person name="Magnuson J.K."/>
            <person name="James T.Y."/>
            <person name="O'Malley M.A."/>
            <person name="Stajich J.E."/>
            <person name="Spatafora J.W."/>
            <person name="Visel A."/>
            <person name="Grigoriev I.V."/>
        </authorList>
    </citation>
    <scope>NUCLEOTIDE SEQUENCE [LARGE SCALE GENOMIC DNA]</scope>
    <source>
        <strain evidence="12">finn</strain>
    </source>
</reference>
<feature type="region of interest" description="Disordered" evidence="7">
    <location>
        <begin position="278"/>
        <end position="299"/>
    </location>
</feature>
<dbReference type="STRING" id="1754191.A0A1Y1VL02"/>
<comment type="caution">
    <text evidence="11">The sequence shown here is derived from an EMBL/GenBank/DDBJ whole genome shotgun (WGS) entry which is preliminary data.</text>
</comment>
<feature type="signal peptide" evidence="9">
    <location>
        <begin position="1"/>
        <end position="20"/>
    </location>
</feature>
<gene>
    <name evidence="11" type="ORF">BCR36DRAFT_366652</name>
</gene>
<keyword evidence="3 9" id="KW-0732">Signal</keyword>
<evidence type="ECO:0000256" key="7">
    <source>
        <dbReference type="SAM" id="MobiDB-lite"/>
    </source>
</evidence>
<evidence type="ECO:0000256" key="8">
    <source>
        <dbReference type="SAM" id="Phobius"/>
    </source>
</evidence>
<dbReference type="AlphaFoldDB" id="A0A1Y1VL02"/>
<feature type="transmembrane region" description="Helical" evidence="8">
    <location>
        <begin position="254"/>
        <end position="274"/>
    </location>
</feature>
<dbReference type="InterPro" id="IPR056790">
    <property type="entry name" value="Ribophorin_II_C"/>
</dbReference>
<evidence type="ECO:0000259" key="10">
    <source>
        <dbReference type="Pfam" id="PF25147"/>
    </source>
</evidence>
<dbReference type="PANTHER" id="PTHR12640:SF0">
    <property type="entry name" value="DOLICHYL-DIPHOSPHOOLIGOSACCHARIDE--PROTEIN GLYCOSYLTRANSFERASE SUBUNIT 2"/>
    <property type="match status" value="1"/>
</dbReference>
<evidence type="ECO:0000256" key="4">
    <source>
        <dbReference type="ARBA" id="ARBA00022824"/>
    </source>
</evidence>
<evidence type="ECO:0000256" key="1">
    <source>
        <dbReference type="ARBA" id="ARBA00004477"/>
    </source>
</evidence>
<keyword evidence="5 8" id="KW-1133">Transmembrane helix</keyword>
<dbReference type="PANTHER" id="PTHR12640">
    <property type="entry name" value="RIBOPHORIN II"/>
    <property type="match status" value="1"/>
</dbReference>
<organism evidence="11 12">
    <name type="scientific">Piromyces finnis</name>
    <dbReference type="NCBI Taxonomy" id="1754191"/>
    <lineage>
        <taxon>Eukaryota</taxon>
        <taxon>Fungi</taxon>
        <taxon>Fungi incertae sedis</taxon>
        <taxon>Chytridiomycota</taxon>
        <taxon>Chytridiomycota incertae sedis</taxon>
        <taxon>Neocallimastigomycetes</taxon>
        <taxon>Neocallimastigales</taxon>
        <taxon>Neocallimastigaceae</taxon>
        <taxon>Piromyces</taxon>
    </lineage>
</organism>
<dbReference type="InterPro" id="IPR008814">
    <property type="entry name" value="Swp1"/>
</dbReference>
<evidence type="ECO:0000256" key="2">
    <source>
        <dbReference type="ARBA" id="ARBA00022692"/>
    </source>
</evidence>
<evidence type="ECO:0000256" key="3">
    <source>
        <dbReference type="ARBA" id="ARBA00022729"/>
    </source>
</evidence>
<keyword evidence="2 8" id="KW-0812">Transmembrane</keyword>
<evidence type="ECO:0000313" key="12">
    <source>
        <dbReference type="Proteomes" id="UP000193719"/>
    </source>
</evidence>
<evidence type="ECO:0000313" key="11">
    <source>
        <dbReference type="EMBL" id="ORX58439.1"/>
    </source>
</evidence>
<comment type="subcellular location">
    <subcellularLocation>
        <location evidence="1">Endoplasmic reticulum membrane</location>
        <topology evidence="1">Multi-pass membrane protein</topology>
    </subcellularLocation>
</comment>